<dbReference type="InterPro" id="IPR004710">
    <property type="entry name" value="Bilac:Na_transpt"/>
</dbReference>
<keyword evidence="1" id="KW-1133">Transmembrane helix</keyword>
<feature type="transmembrane region" description="Helical" evidence="1">
    <location>
        <begin position="39"/>
        <end position="59"/>
    </location>
</feature>
<feature type="transmembrane region" description="Helical" evidence="1">
    <location>
        <begin position="132"/>
        <end position="154"/>
    </location>
</feature>
<keyword evidence="1" id="KW-0472">Membrane</keyword>
<evidence type="ECO:0000256" key="1">
    <source>
        <dbReference type="SAM" id="Phobius"/>
    </source>
</evidence>
<dbReference type="Proteomes" id="UP001516023">
    <property type="component" value="Unassembled WGS sequence"/>
</dbReference>
<organism evidence="3 4">
    <name type="scientific">Cyclotella cryptica</name>
    <dbReference type="NCBI Taxonomy" id="29204"/>
    <lineage>
        <taxon>Eukaryota</taxon>
        <taxon>Sar</taxon>
        <taxon>Stramenopiles</taxon>
        <taxon>Ochrophyta</taxon>
        <taxon>Bacillariophyta</taxon>
        <taxon>Coscinodiscophyceae</taxon>
        <taxon>Thalassiosirophycidae</taxon>
        <taxon>Stephanodiscales</taxon>
        <taxon>Stephanodiscaceae</taxon>
        <taxon>Cyclotella</taxon>
    </lineage>
</organism>
<evidence type="ECO:0000313" key="3">
    <source>
        <dbReference type="EMBL" id="KAL3783791.1"/>
    </source>
</evidence>
<dbReference type="PANTHER" id="PTHR10361:SF28">
    <property type="entry name" value="P3 PROTEIN-RELATED"/>
    <property type="match status" value="1"/>
</dbReference>
<feature type="signal peptide" evidence="2">
    <location>
        <begin position="1"/>
        <end position="23"/>
    </location>
</feature>
<dbReference type="EMBL" id="JABMIG020000251">
    <property type="protein sequence ID" value="KAL3783791.1"/>
    <property type="molecule type" value="Genomic_DNA"/>
</dbReference>
<evidence type="ECO:0000313" key="4">
    <source>
        <dbReference type="Proteomes" id="UP001516023"/>
    </source>
</evidence>
<name>A0ABD3P7M2_9STRA</name>
<feature type="transmembrane region" description="Helical" evidence="1">
    <location>
        <begin position="100"/>
        <end position="120"/>
    </location>
</feature>
<sequence length="296" mass="32315">MTAISTLLSVILMPANLLLYCRASYDADVVQSIDFDSLFIALTVVISAIGFGLLASAKVHSYRFNIFANKLGNYAGISLVAFSALMSNTEGDTLIWEHSWQFYVGVMSPLFGGLIIANILSSFIKLEKPERVTLAVECCYQNVGIATSVALTMFKGDELGAAMAVPLFYGIMEAIVLGIYCCVSWKMGWTKAPSNISFWTMISTSYEVLVIEHLDLVAVEVSLPKNQKDRIEKASLAGDTLYVKYSLEQEDDDEVAYGCIHIPAHPKEASGLALPEAGKCLDTHQSELSTSIQVDH</sequence>
<dbReference type="Gene3D" id="1.20.1530.20">
    <property type="match status" value="1"/>
</dbReference>
<proteinExistence type="predicted"/>
<dbReference type="PANTHER" id="PTHR10361">
    <property type="entry name" value="SODIUM-BILE ACID COTRANSPORTER"/>
    <property type="match status" value="1"/>
</dbReference>
<dbReference type="AlphaFoldDB" id="A0ABD3P7M2"/>
<protein>
    <submittedName>
        <fullName evidence="3">Uncharacterized protein</fullName>
    </submittedName>
</protein>
<feature type="transmembrane region" description="Helical" evidence="1">
    <location>
        <begin position="160"/>
        <end position="183"/>
    </location>
</feature>
<dbReference type="InterPro" id="IPR038770">
    <property type="entry name" value="Na+/solute_symporter_sf"/>
</dbReference>
<accession>A0ABD3P7M2</accession>
<keyword evidence="4" id="KW-1185">Reference proteome</keyword>
<gene>
    <name evidence="3" type="ORF">HJC23_000380</name>
</gene>
<keyword evidence="1" id="KW-0812">Transmembrane</keyword>
<feature type="chain" id="PRO_5044874914" evidence="2">
    <location>
        <begin position="24"/>
        <end position="296"/>
    </location>
</feature>
<feature type="transmembrane region" description="Helical" evidence="1">
    <location>
        <begin position="71"/>
        <end position="88"/>
    </location>
</feature>
<comment type="caution">
    <text evidence="3">The sequence shown here is derived from an EMBL/GenBank/DDBJ whole genome shotgun (WGS) entry which is preliminary data.</text>
</comment>
<keyword evidence="2" id="KW-0732">Signal</keyword>
<evidence type="ECO:0000256" key="2">
    <source>
        <dbReference type="SAM" id="SignalP"/>
    </source>
</evidence>
<reference evidence="3 4" key="1">
    <citation type="journal article" date="2020" name="G3 (Bethesda)">
        <title>Improved Reference Genome for Cyclotella cryptica CCMP332, a Model for Cell Wall Morphogenesis, Salinity Adaptation, and Lipid Production in Diatoms (Bacillariophyta).</title>
        <authorList>
            <person name="Roberts W.R."/>
            <person name="Downey K.M."/>
            <person name="Ruck E.C."/>
            <person name="Traller J.C."/>
            <person name="Alverson A.J."/>
        </authorList>
    </citation>
    <scope>NUCLEOTIDE SEQUENCE [LARGE SCALE GENOMIC DNA]</scope>
    <source>
        <strain evidence="3 4">CCMP332</strain>
    </source>
</reference>